<dbReference type="Proteomes" id="UP000657918">
    <property type="component" value="Unassembled WGS sequence"/>
</dbReference>
<comment type="caution">
    <text evidence="1">The sequence shown here is derived from an EMBL/GenBank/DDBJ whole genome shotgun (WGS) entry which is preliminary data.</text>
</comment>
<proteinExistence type="predicted"/>
<protein>
    <submittedName>
        <fullName evidence="1">Uncharacterized protein</fullName>
    </submittedName>
</protein>
<dbReference type="EMBL" id="JADGMS010000003">
    <property type="protein sequence ID" value="KAF9686065.1"/>
    <property type="molecule type" value="Genomic_DNA"/>
</dbReference>
<gene>
    <name evidence="1" type="ORF">SADUNF_Sadunf03G0119600</name>
</gene>
<organism evidence="1 2">
    <name type="scientific">Salix dunnii</name>
    <dbReference type="NCBI Taxonomy" id="1413687"/>
    <lineage>
        <taxon>Eukaryota</taxon>
        <taxon>Viridiplantae</taxon>
        <taxon>Streptophyta</taxon>
        <taxon>Embryophyta</taxon>
        <taxon>Tracheophyta</taxon>
        <taxon>Spermatophyta</taxon>
        <taxon>Magnoliopsida</taxon>
        <taxon>eudicotyledons</taxon>
        <taxon>Gunneridae</taxon>
        <taxon>Pentapetalae</taxon>
        <taxon>rosids</taxon>
        <taxon>fabids</taxon>
        <taxon>Malpighiales</taxon>
        <taxon>Salicaceae</taxon>
        <taxon>Saliceae</taxon>
        <taxon>Salix</taxon>
    </lineage>
</organism>
<evidence type="ECO:0000313" key="2">
    <source>
        <dbReference type="Proteomes" id="UP000657918"/>
    </source>
</evidence>
<sequence>MIKLDIRNCLDKNQFNKFDKDELVCDPKHHGPPSFRYCPTLHNGTHETLEISDDLDFCTSTAS</sequence>
<name>A0A835N4F2_9ROSI</name>
<dbReference type="AlphaFoldDB" id="A0A835N4F2"/>
<evidence type="ECO:0000313" key="1">
    <source>
        <dbReference type="EMBL" id="KAF9686065.1"/>
    </source>
</evidence>
<reference evidence="1 2" key="1">
    <citation type="submission" date="2020-10" db="EMBL/GenBank/DDBJ databases">
        <title>Plant Genome Project.</title>
        <authorList>
            <person name="Zhang R.-G."/>
        </authorList>
    </citation>
    <scope>NUCLEOTIDE SEQUENCE [LARGE SCALE GENOMIC DNA]</scope>
    <source>
        <strain evidence="1">FAFU-HL-1</strain>
        <tissue evidence="1">Leaf</tissue>
    </source>
</reference>
<keyword evidence="2" id="KW-1185">Reference proteome</keyword>
<accession>A0A835N4F2</accession>